<gene>
    <name evidence="1" type="ORF">CEXT_573491</name>
</gene>
<proteinExistence type="predicted"/>
<comment type="caution">
    <text evidence="1">The sequence shown here is derived from an EMBL/GenBank/DDBJ whole genome shotgun (WGS) entry which is preliminary data.</text>
</comment>
<organism evidence="1 2">
    <name type="scientific">Caerostris extrusa</name>
    <name type="common">Bark spider</name>
    <name type="synonym">Caerostris bankana</name>
    <dbReference type="NCBI Taxonomy" id="172846"/>
    <lineage>
        <taxon>Eukaryota</taxon>
        <taxon>Metazoa</taxon>
        <taxon>Ecdysozoa</taxon>
        <taxon>Arthropoda</taxon>
        <taxon>Chelicerata</taxon>
        <taxon>Arachnida</taxon>
        <taxon>Araneae</taxon>
        <taxon>Araneomorphae</taxon>
        <taxon>Entelegynae</taxon>
        <taxon>Araneoidea</taxon>
        <taxon>Araneidae</taxon>
        <taxon>Caerostris</taxon>
    </lineage>
</organism>
<reference evidence="1 2" key="1">
    <citation type="submission" date="2021-06" db="EMBL/GenBank/DDBJ databases">
        <title>Caerostris extrusa draft genome.</title>
        <authorList>
            <person name="Kono N."/>
            <person name="Arakawa K."/>
        </authorList>
    </citation>
    <scope>NUCLEOTIDE SEQUENCE [LARGE SCALE GENOMIC DNA]</scope>
</reference>
<dbReference type="EMBL" id="BPLR01000502">
    <property type="protein sequence ID" value="GIY95301.1"/>
    <property type="molecule type" value="Genomic_DNA"/>
</dbReference>
<name>A0AAV4XJC9_CAEEX</name>
<evidence type="ECO:0000313" key="1">
    <source>
        <dbReference type="EMBL" id="GIY95301.1"/>
    </source>
</evidence>
<accession>A0AAV4XJC9</accession>
<protein>
    <submittedName>
        <fullName evidence="1">Uncharacterized protein</fullName>
    </submittedName>
</protein>
<keyword evidence="2" id="KW-1185">Reference proteome</keyword>
<dbReference type="AlphaFoldDB" id="A0AAV4XJC9"/>
<sequence length="127" mass="14902">MLFVSYMPISPGFISVWIIGRFHSKKAKEIQIWRYESGILLIVCIAVEQSFGCLNLVNDLNSQKGYLNDDALKCLYLFMISFSFNHFDTFLHSEVSRKEKLLWLSGIFSVFWYRCFSHPPFSTGRFH</sequence>
<dbReference type="Proteomes" id="UP001054945">
    <property type="component" value="Unassembled WGS sequence"/>
</dbReference>
<evidence type="ECO:0000313" key="2">
    <source>
        <dbReference type="Proteomes" id="UP001054945"/>
    </source>
</evidence>